<dbReference type="Pfam" id="PF01070">
    <property type="entry name" value="FMN_dh"/>
    <property type="match status" value="1"/>
</dbReference>
<dbReference type="GO" id="GO:0005782">
    <property type="term" value="C:peroxisomal matrix"/>
    <property type="evidence" value="ECO:0007669"/>
    <property type="project" value="TreeGrafter"/>
</dbReference>
<dbReference type="AlphaFoldDB" id="A0AAN9Y4R0"/>
<evidence type="ECO:0000256" key="5">
    <source>
        <dbReference type="ARBA" id="ARBA00029325"/>
    </source>
</evidence>
<dbReference type="PROSITE" id="PS00557">
    <property type="entry name" value="FMN_HYDROXY_ACID_DH_1"/>
    <property type="match status" value="1"/>
</dbReference>
<evidence type="ECO:0000259" key="9">
    <source>
        <dbReference type="PROSITE" id="PS51349"/>
    </source>
</evidence>
<dbReference type="InterPro" id="IPR012133">
    <property type="entry name" value="Alpha-hydoxy_acid_DH_FMN"/>
</dbReference>
<name>A0AAN9Y4R0_9HEMI</name>
<feature type="binding site" evidence="8">
    <location>
        <begin position="318"/>
        <end position="319"/>
    </location>
    <ligand>
        <name>FMN</name>
        <dbReference type="ChEBI" id="CHEBI:58210"/>
    </ligand>
</feature>
<dbReference type="CDD" id="cd02809">
    <property type="entry name" value="alpha_hydroxyacid_oxid_FMN"/>
    <property type="match status" value="1"/>
</dbReference>
<dbReference type="PIRSF" id="PIRSF000138">
    <property type="entry name" value="Al-hdrx_acd_dh"/>
    <property type="match status" value="1"/>
</dbReference>
<dbReference type="EMBL" id="JBBCAQ010000022">
    <property type="protein sequence ID" value="KAK7590190.1"/>
    <property type="molecule type" value="Genomic_DNA"/>
</dbReference>
<evidence type="ECO:0000313" key="11">
    <source>
        <dbReference type="Proteomes" id="UP001367676"/>
    </source>
</evidence>
<comment type="catalytic activity">
    <reaction evidence="5">
        <text>a (2S)-2-hydroxycarboxylate + O2 = a 2-oxocarboxylate + H2O2</text>
        <dbReference type="Rhea" id="RHEA:16789"/>
        <dbReference type="ChEBI" id="CHEBI:15379"/>
        <dbReference type="ChEBI" id="CHEBI:16240"/>
        <dbReference type="ChEBI" id="CHEBI:35179"/>
        <dbReference type="ChEBI" id="CHEBI:58123"/>
        <dbReference type="EC" id="1.1.3.15"/>
    </reaction>
    <physiologicalReaction direction="left-to-right" evidence="5">
        <dbReference type="Rhea" id="RHEA:16790"/>
    </physiologicalReaction>
</comment>
<feature type="binding site" evidence="8">
    <location>
        <position position="115"/>
    </location>
    <ligand>
        <name>FMN</name>
        <dbReference type="ChEBI" id="CHEBI:58210"/>
    </ligand>
</feature>
<feature type="binding site" evidence="8">
    <location>
        <position position="137"/>
    </location>
    <ligand>
        <name>FMN</name>
        <dbReference type="ChEBI" id="CHEBI:58210"/>
    </ligand>
</feature>
<dbReference type="Gene3D" id="3.20.20.70">
    <property type="entry name" value="Aldolase class I"/>
    <property type="match status" value="1"/>
</dbReference>
<dbReference type="FunFam" id="3.20.20.70:FF:000056">
    <property type="entry name" value="hydroxyacid oxidase 2"/>
    <property type="match status" value="1"/>
</dbReference>
<evidence type="ECO:0000256" key="8">
    <source>
        <dbReference type="PIRSR" id="PIRSR000138-2"/>
    </source>
</evidence>
<dbReference type="GO" id="GO:0003973">
    <property type="term" value="F:(S)-2-hydroxy-acid oxidase activity"/>
    <property type="evidence" value="ECO:0007669"/>
    <property type="project" value="UniProtKB-EC"/>
</dbReference>
<keyword evidence="8" id="KW-0288">FMN</keyword>
<protein>
    <recommendedName>
        <fullName evidence="2">(S)-2-hydroxy-acid oxidase</fullName>
        <ecNumber evidence="2">1.1.3.15</ecNumber>
    </recommendedName>
</protein>
<gene>
    <name evidence="10" type="ORF">V9T40_001803</name>
</gene>
<feature type="binding site" evidence="8">
    <location>
        <position position="240"/>
    </location>
    <ligand>
        <name>FMN</name>
        <dbReference type="ChEBI" id="CHEBI:58210"/>
    </ligand>
</feature>
<dbReference type="PANTHER" id="PTHR10578">
    <property type="entry name" value="S -2-HYDROXY-ACID OXIDASE-RELATED"/>
    <property type="match status" value="1"/>
</dbReference>
<dbReference type="InterPro" id="IPR013785">
    <property type="entry name" value="Aldolase_TIM"/>
</dbReference>
<sequence length="373" mass="41168">MAAENANNSNCFCSVQDFENYAYKTLPRSVLDYYRSGACSQQTLRNNQESFTKLRIRPRCLRDVTLRDTKTKVLGMDFDIPIGVSPSAMQKMAHPDGEIGNARAAGSVGAVYILSTLSTTSLEEVARGAPNTVKWFQLYIYKDRKETEKLVKRAESAGYKALVLTVDANVFGLRYADARNAFQMPSHLKFGNFGDLKSKFLDRSNGSGLKAYIDLMFDEGIQWKDVKWLKTITKLPIIVKGVLIAEDALTAIEHGAVGIMVSNHGGRQLDTAPSSIEALPEIVKAVDGRVDVYLDGGVRYGTDVFKALALGAKMVFIGRPALWGLAHSGEEGVKKVLQILINELKNTMGLVGCNKLADMEKDMVVHKSFYHKL</sequence>
<accession>A0AAN9Y4R0</accession>
<feature type="domain" description="FMN hydroxy acid dehydrogenase" evidence="9">
    <location>
        <begin position="7"/>
        <end position="369"/>
    </location>
</feature>
<comment type="caution">
    <text evidence="10">The sequence shown here is derived from an EMBL/GenBank/DDBJ whole genome shotgun (WGS) entry which is preliminary data.</text>
</comment>
<comment type="cofactor">
    <cofactor evidence="1">
        <name>FMN</name>
        <dbReference type="ChEBI" id="CHEBI:58210"/>
    </cofactor>
</comment>
<organism evidence="10 11">
    <name type="scientific">Parthenolecanium corni</name>
    <dbReference type="NCBI Taxonomy" id="536013"/>
    <lineage>
        <taxon>Eukaryota</taxon>
        <taxon>Metazoa</taxon>
        <taxon>Ecdysozoa</taxon>
        <taxon>Arthropoda</taxon>
        <taxon>Hexapoda</taxon>
        <taxon>Insecta</taxon>
        <taxon>Pterygota</taxon>
        <taxon>Neoptera</taxon>
        <taxon>Paraneoptera</taxon>
        <taxon>Hemiptera</taxon>
        <taxon>Sternorrhyncha</taxon>
        <taxon>Coccoidea</taxon>
        <taxon>Coccidae</taxon>
        <taxon>Parthenolecanium</taxon>
    </lineage>
</organism>
<comment type="catalytic activity">
    <reaction evidence="6">
        <text>2-hydroxyoctanoate + O2 = 2-oxooctanoate + H2O2</text>
        <dbReference type="Rhea" id="RHEA:67940"/>
        <dbReference type="ChEBI" id="CHEBI:15379"/>
        <dbReference type="ChEBI" id="CHEBI:16240"/>
        <dbReference type="ChEBI" id="CHEBI:133514"/>
        <dbReference type="ChEBI" id="CHEBI:176689"/>
    </reaction>
    <physiologicalReaction direction="left-to-right" evidence="6">
        <dbReference type="Rhea" id="RHEA:67941"/>
    </physiologicalReaction>
</comment>
<keyword evidence="11" id="KW-1185">Reference proteome</keyword>
<dbReference type="PANTHER" id="PTHR10578:SF149">
    <property type="entry name" value="2-HYDROXYACID OXIDASE 2"/>
    <property type="match status" value="1"/>
</dbReference>
<feature type="active site" description="Proton acceptor" evidence="7">
    <location>
        <position position="264"/>
    </location>
</feature>
<feature type="binding site" evidence="8">
    <location>
        <position position="33"/>
    </location>
    <ligand>
        <name>glyoxylate</name>
        <dbReference type="ChEBI" id="CHEBI:36655"/>
    </ligand>
</feature>
<evidence type="ECO:0000256" key="1">
    <source>
        <dbReference type="ARBA" id="ARBA00001917"/>
    </source>
</evidence>
<evidence type="ECO:0000256" key="3">
    <source>
        <dbReference type="ARBA" id="ARBA00023002"/>
    </source>
</evidence>
<dbReference type="Proteomes" id="UP001367676">
    <property type="component" value="Unassembled WGS sequence"/>
</dbReference>
<feature type="binding site" evidence="8">
    <location>
        <position position="174"/>
    </location>
    <ligand>
        <name>glyoxylate</name>
        <dbReference type="ChEBI" id="CHEBI:36655"/>
    </ligand>
</feature>
<keyword evidence="8" id="KW-0285">Flavoprotein</keyword>
<feature type="binding site" evidence="8">
    <location>
        <position position="165"/>
    </location>
    <ligand>
        <name>FMN</name>
        <dbReference type="ChEBI" id="CHEBI:58210"/>
    </ligand>
</feature>
<dbReference type="SUPFAM" id="SSF51395">
    <property type="entry name" value="FMN-linked oxidoreductases"/>
    <property type="match status" value="1"/>
</dbReference>
<comment type="similarity">
    <text evidence="4">Belongs to the FMN-dependent alpha-hydroxy acid dehydrogenase family.</text>
</comment>
<dbReference type="SMART" id="SM01240">
    <property type="entry name" value="IMPDH"/>
    <property type="match status" value="1"/>
</dbReference>
<proteinExistence type="inferred from homology"/>
<evidence type="ECO:0000256" key="4">
    <source>
        <dbReference type="ARBA" id="ARBA00024042"/>
    </source>
</evidence>
<feature type="binding site" evidence="8">
    <location>
        <begin position="86"/>
        <end position="88"/>
    </location>
    <ligand>
        <name>FMN</name>
        <dbReference type="ChEBI" id="CHEBI:58210"/>
    </ligand>
</feature>
<feature type="binding site" evidence="8">
    <location>
        <position position="264"/>
    </location>
    <ligand>
        <name>glyoxylate</name>
        <dbReference type="ChEBI" id="CHEBI:36655"/>
    </ligand>
</feature>
<feature type="binding site" evidence="8">
    <location>
        <position position="267"/>
    </location>
    <ligand>
        <name>glyoxylate</name>
        <dbReference type="ChEBI" id="CHEBI:36655"/>
    </ligand>
</feature>
<evidence type="ECO:0000256" key="7">
    <source>
        <dbReference type="PIRSR" id="PIRSR000138-1"/>
    </source>
</evidence>
<feature type="binding site" evidence="8">
    <location>
        <position position="139"/>
    </location>
    <ligand>
        <name>glyoxylate</name>
        <dbReference type="ChEBI" id="CHEBI:36655"/>
    </ligand>
</feature>
<dbReference type="InterPro" id="IPR037396">
    <property type="entry name" value="FMN_HAD"/>
</dbReference>
<dbReference type="InterPro" id="IPR000262">
    <property type="entry name" value="FMN-dep_DH"/>
</dbReference>
<keyword evidence="3" id="KW-0560">Oxidoreductase</keyword>
<reference evidence="10 11" key="1">
    <citation type="submission" date="2024-03" db="EMBL/GenBank/DDBJ databases">
        <title>Adaptation during the transition from Ophiocordyceps entomopathogen to insect associate is accompanied by gene loss and intensified selection.</title>
        <authorList>
            <person name="Ward C.M."/>
            <person name="Onetto C.A."/>
            <person name="Borneman A.R."/>
        </authorList>
    </citation>
    <scope>NUCLEOTIDE SEQUENCE [LARGE SCALE GENOMIC DNA]</scope>
    <source>
        <strain evidence="10">AWRI1</strain>
        <tissue evidence="10">Single Adult Female</tissue>
    </source>
</reference>
<feature type="binding site" evidence="8">
    <location>
        <begin position="295"/>
        <end position="299"/>
    </location>
    <ligand>
        <name>FMN</name>
        <dbReference type="ChEBI" id="CHEBI:58210"/>
    </ligand>
</feature>
<feature type="binding site" evidence="8">
    <location>
        <position position="262"/>
    </location>
    <ligand>
        <name>FMN</name>
        <dbReference type="ChEBI" id="CHEBI:58210"/>
    </ligand>
</feature>
<dbReference type="EC" id="1.1.3.15" evidence="2"/>
<dbReference type="GO" id="GO:0010181">
    <property type="term" value="F:FMN binding"/>
    <property type="evidence" value="ECO:0007669"/>
    <property type="project" value="InterPro"/>
</dbReference>
<evidence type="ECO:0000256" key="6">
    <source>
        <dbReference type="ARBA" id="ARBA00029327"/>
    </source>
</evidence>
<evidence type="ECO:0000313" key="10">
    <source>
        <dbReference type="EMBL" id="KAK7590190.1"/>
    </source>
</evidence>
<evidence type="ECO:0000256" key="2">
    <source>
        <dbReference type="ARBA" id="ARBA00013087"/>
    </source>
</evidence>
<dbReference type="InterPro" id="IPR008259">
    <property type="entry name" value="FMN_hydac_DH_AS"/>
</dbReference>
<dbReference type="GO" id="GO:0001561">
    <property type="term" value="P:fatty acid alpha-oxidation"/>
    <property type="evidence" value="ECO:0007669"/>
    <property type="project" value="TreeGrafter"/>
</dbReference>
<dbReference type="PROSITE" id="PS51349">
    <property type="entry name" value="FMN_HYDROXY_ACID_DH_2"/>
    <property type="match status" value="1"/>
</dbReference>